<dbReference type="PROSITE" id="PS51257">
    <property type="entry name" value="PROKAR_LIPOPROTEIN"/>
    <property type="match status" value="1"/>
</dbReference>
<name>A0A9W5YAS0_9FIRM</name>
<protein>
    <submittedName>
        <fullName evidence="1">Uncharacterized protein</fullName>
    </submittedName>
</protein>
<dbReference type="Pfam" id="PF19754">
    <property type="entry name" value="DUF6241"/>
    <property type="match status" value="1"/>
</dbReference>
<dbReference type="AlphaFoldDB" id="A0A9W5YAS0"/>
<gene>
    <name evidence="1" type="ORF">SH1V18_15460</name>
</gene>
<evidence type="ECO:0000313" key="1">
    <source>
        <dbReference type="EMBL" id="GKX29066.1"/>
    </source>
</evidence>
<organism evidence="1 2">
    <name type="scientific">Vallitalea longa</name>
    <dbReference type="NCBI Taxonomy" id="2936439"/>
    <lineage>
        <taxon>Bacteria</taxon>
        <taxon>Bacillati</taxon>
        <taxon>Bacillota</taxon>
        <taxon>Clostridia</taxon>
        <taxon>Lachnospirales</taxon>
        <taxon>Vallitaleaceae</taxon>
        <taxon>Vallitalea</taxon>
    </lineage>
</organism>
<dbReference type="InterPro" id="IPR046208">
    <property type="entry name" value="DUF6241"/>
</dbReference>
<proteinExistence type="predicted"/>
<keyword evidence="2" id="KW-1185">Reference proteome</keyword>
<dbReference type="EMBL" id="BRLB01000002">
    <property type="protein sequence ID" value="GKX29066.1"/>
    <property type="molecule type" value="Genomic_DNA"/>
</dbReference>
<reference evidence="1" key="1">
    <citation type="submission" date="2022-06" db="EMBL/GenBank/DDBJ databases">
        <title>Vallitalea longa sp. nov., an anaerobic bacterium isolated from marine sediment.</title>
        <authorList>
            <person name="Hirano S."/>
            <person name="Terahara T."/>
            <person name="Mori K."/>
            <person name="Hamada M."/>
            <person name="Matsumoto R."/>
            <person name="Kobayashi T."/>
        </authorList>
    </citation>
    <scope>NUCLEOTIDE SEQUENCE</scope>
    <source>
        <strain evidence="1">SH18-1</strain>
    </source>
</reference>
<dbReference type="RefSeq" id="WP_281814188.1">
    <property type="nucleotide sequence ID" value="NZ_BRLB01000002.1"/>
</dbReference>
<comment type="caution">
    <text evidence="1">The sequence shown here is derived from an EMBL/GenBank/DDBJ whole genome shotgun (WGS) entry which is preliminary data.</text>
</comment>
<evidence type="ECO:0000313" key="2">
    <source>
        <dbReference type="Proteomes" id="UP001144256"/>
    </source>
</evidence>
<accession>A0A9W5YAS0</accession>
<sequence length="134" mass="15800">MKKIGMFILIIIIVIITSCTNKIEKIDDNKYQELIKKTELSRVYVRSQEKVWEEMHMMANTKIIADEIWGELEITEERVDFLIIEVLASDYPDKKILLTILYNWKNEDFSNAVDEHNYLWGKLGGNVGKAYELR</sequence>
<dbReference type="Proteomes" id="UP001144256">
    <property type="component" value="Unassembled WGS sequence"/>
</dbReference>